<dbReference type="Gene3D" id="3.40.190.290">
    <property type="match status" value="1"/>
</dbReference>
<evidence type="ECO:0000256" key="4">
    <source>
        <dbReference type="ARBA" id="ARBA00023163"/>
    </source>
</evidence>
<dbReference type="SUPFAM" id="SSF53850">
    <property type="entry name" value="Periplasmic binding protein-like II"/>
    <property type="match status" value="1"/>
</dbReference>
<evidence type="ECO:0000256" key="2">
    <source>
        <dbReference type="ARBA" id="ARBA00023015"/>
    </source>
</evidence>
<dbReference type="InterPro" id="IPR036390">
    <property type="entry name" value="WH_DNA-bd_sf"/>
</dbReference>
<dbReference type="PANTHER" id="PTHR30419">
    <property type="entry name" value="HTH-TYPE TRANSCRIPTIONAL REGULATOR YBHD"/>
    <property type="match status" value="1"/>
</dbReference>
<dbReference type="Pfam" id="PF03466">
    <property type="entry name" value="LysR_substrate"/>
    <property type="match status" value="1"/>
</dbReference>
<keyword evidence="3" id="KW-0238">DNA-binding</keyword>
<evidence type="ECO:0000256" key="3">
    <source>
        <dbReference type="ARBA" id="ARBA00023125"/>
    </source>
</evidence>
<sequence>MLLRHIRYFLAVAEHGGFTPAAQALHVSQPTLSQQIKQLEERLGAQLFERGVRHTLLTDAGKAYLTWARRALSDLDAGERAIHDVQSLNRGSLRIGMTPTFTAFLVGPLLAAFYQRYPNITLRVAEMSQDEIEKALIEDGLDIGIAFDERGSPDIEVQPLLEETLALVVGQSHPAAGQKEINLAALGDEHLVLLSEAFATRGQIDSYCRQHDIRLQVAIEVNSIGAVTEIVQRTHLATLLPMTIAQQHSALTSITLKPTLLQRTAVLLQRKGGWQTAAARAFITLAHQQAQAMMTDVLPD</sequence>
<reference evidence="6 7" key="1">
    <citation type="submission" date="2020-06" db="EMBL/GenBank/DDBJ databases">
        <title>Genome sequence of Paramixta manurensis strain PD-1.</title>
        <authorList>
            <person name="Lee C.W."/>
            <person name="Kim J."/>
        </authorList>
    </citation>
    <scope>NUCLEOTIDE SEQUENCE [LARGE SCALE GENOMIC DNA]</scope>
    <source>
        <strain evidence="6 7">PD-1</strain>
    </source>
</reference>
<evidence type="ECO:0000313" key="7">
    <source>
        <dbReference type="Proteomes" id="UP000505325"/>
    </source>
</evidence>
<dbReference type="InterPro" id="IPR005119">
    <property type="entry name" value="LysR_subst-bd"/>
</dbReference>
<dbReference type="InterPro" id="IPR036388">
    <property type="entry name" value="WH-like_DNA-bd_sf"/>
</dbReference>
<dbReference type="PRINTS" id="PR00039">
    <property type="entry name" value="HTHLYSR"/>
</dbReference>
<evidence type="ECO:0000256" key="1">
    <source>
        <dbReference type="ARBA" id="ARBA00009437"/>
    </source>
</evidence>
<dbReference type="SUPFAM" id="SSF46785">
    <property type="entry name" value="Winged helix' DNA-binding domain"/>
    <property type="match status" value="1"/>
</dbReference>
<dbReference type="PROSITE" id="PS50931">
    <property type="entry name" value="HTH_LYSR"/>
    <property type="match status" value="1"/>
</dbReference>
<keyword evidence="2" id="KW-0805">Transcription regulation</keyword>
<dbReference type="AlphaFoldDB" id="A0A6M8UGR4"/>
<dbReference type="GO" id="GO:0003700">
    <property type="term" value="F:DNA-binding transcription factor activity"/>
    <property type="evidence" value="ECO:0007669"/>
    <property type="project" value="InterPro"/>
</dbReference>
<dbReference type="FunFam" id="1.10.10.10:FF:000001">
    <property type="entry name" value="LysR family transcriptional regulator"/>
    <property type="match status" value="1"/>
</dbReference>
<evidence type="ECO:0000313" key="6">
    <source>
        <dbReference type="EMBL" id="QKJ86880.1"/>
    </source>
</evidence>
<dbReference type="GO" id="GO:0005829">
    <property type="term" value="C:cytosol"/>
    <property type="evidence" value="ECO:0007669"/>
    <property type="project" value="TreeGrafter"/>
</dbReference>
<keyword evidence="7" id="KW-1185">Reference proteome</keyword>
<keyword evidence="4" id="KW-0804">Transcription</keyword>
<dbReference type="NCBIfam" id="NF008416">
    <property type="entry name" value="PRK11242.1"/>
    <property type="match status" value="1"/>
</dbReference>
<comment type="similarity">
    <text evidence="1">Belongs to the LysR transcriptional regulatory family.</text>
</comment>
<dbReference type="Pfam" id="PF00126">
    <property type="entry name" value="HTH_1"/>
    <property type="match status" value="1"/>
</dbReference>
<gene>
    <name evidence="6" type="ORF">PMPD1_1930</name>
</gene>
<name>A0A6M8UGR4_9GAMM</name>
<organism evidence="6 7">
    <name type="scientific">Paramixta manurensis</name>
    <dbReference type="NCBI Taxonomy" id="2740817"/>
    <lineage>
        <taxon>Bacteria</taxon>
        <taxon>Pseudomonadati</taxon>
        <taxon>Pseudomonadota</taxon>
        <taxon>Gammaproteobacteria</taxon>
        <taxon>Enterobacterales</taxon>
        <taxon>Erwiniaceae</taxon>
        <taxon>Paramixta</taxon>
    </lineage>
</organism>
<protein>
    <submittedName>
        <fullName evidence="6">HTH-type transcriptional regulator CynR</fullName>
    </submittedName>
</protein>
<accession>A0A6M8UGR4</accession>
<dbReference type="Gene3D" id="1.10.10.10">
    <property type="entry name" value="Winged helix-like DNA-binding domain superfamily/Winged helix DNA-binding domain"/>
    <property type="match status" value="1"/>
</dbReference>
<dbReference type="InterPro" id="IPR000847">
    <property type="entry name" value="LysR_HTH_N"/>
</dbReference>
<dbReference type="KEGG" id="pmak:PMPD1_1930"/>
<proteinExistence type="inferred from homology"/>
<dbReference type="EMBL" id="CP054212">
    <property type="protein sequence ID" value="QKJ86880.1"/>
    <property type="molecule type" value="Genomic_DNA"/>
</dbReference>
<dbReference type="GO" id="GO:0003677">
    <property type="term" value="F:DNA binding"/>
    <property type="evidence" value="ECO:0007669"/>
    <property type="project" value="UniProtKB-KW"/>
</dbReference>
<dbReference type="InterPro" id="IPR050950">
    <property type="entry name" value="HTH-type_LysR_regulators"/>
</dbReference>
<dbReference type="Proteomes" id="UP000505325">
    <property type="component" value="Chromosome"/>
</dbReference>
<dbReference type="RefSeq" id="WP_173633863.1">
    <property type="nucleotide sequence ID" value="NZ_CP054212.1"/>
</dbReference>
<feature type="domain" description="HTH lysR-type" evidence="5">
    <location>
        <begin position="1"/>
        <end position="58"/>
    </location>
</feature>
<evidence type="ECO:0000259" key="5">
    <source>
        <dbReference type="PROSITE" id="PS50931"/>
    </source>
</evidence>